<reference evidence="5 8" key="2">
    <citation type="submission" date="2021-03" db="EMBL/GenBank/DDBJ databases">
        <title>Antimicrobial resistance genes in bacteria isolated from Japanese honey, and their potential for conferring macrolide and lincosamide resistance in the American foulbrood pathogen Paenibacillus larvae.</title>
        <authorList>
            <person name="Okamoto M."/>
            <person name="Kumagai M."/>
            <person name="Kanamori H."/>
            <person name="Takamatsu D."/>
        </authorList>
    </citation>
    <scope>NUCLEOTIDE SEQUENCE [LARGE SCALE GENOMIC DNA]</scope>
    <source>
        <strain evidence="5 8">J6TS1</strain>
    </source>
</reference>
<accession>A0A429XCX4</accession>
<dbReference type="PROSITE" id="PS00606">
    <property type="entry name" value="KS3_1"/>
    <property type="match status" value="1"/>
</dbReference>
<dbReference type="GO" id="GO:0005829">
    <property type="term" value="C:cytosol"/>
    <property type="evidence" value="ECO:0007669"/>
    <property type="project" value="TreeGrafter"/>
</dbReference>
<evidence type="ECO:0000313" key="5">
    <source>
        <dbReference type="EMBL" id="GIN96497.1"/>
    </source>
</evidence>
<protein>
    <submittedName>
        <fullName evidence="5">3-oxoacyl-[acyl-carrier-protein] synthase 2</fullName>
    </submittedName>
</protein>
<name>A0A429XCX4_SIMTE</name>
<feature type="domain" description="Ketosynthase family 3 (KS3)" evidence="4">
    <location>
        <begin position="25"/>
        <end position="415"/>
    </location>
</feature>
<evidence type="ECO:0000259" key="4">
    <source>
        <dbReference type="PROSITE" id="PS52004"/>
    </source>
</evidence>
<dbReference type="Pfam" id="PF02801">
    <property type="entry name" value="Ketoacyl-synt_C"/>
    <property type="match status" value="1"/>
</dbReference>
<dbReference type="InterPro" id="IPR014031">
    <property type="entry name" value="Ketoacyl_synth_C"/>
</dbReference>
<sequence length="416" mass="44851">MGALQIVIIIKKMNLKNKRNPGDCMGDIVITGYGIKAPDIDDKEGFKETLEKGICKLDLLKGIGPNDSDIVAGIIPREFLTIKERNYKRYSKVSRLAMAASDDAIEMAEVSGKDPSRMSVIIGTAVGSIKEIEKYSVWATDFKKYPLHGVAIVDSHTISSSVASHLGTNGHVFTLTTGCTAGSDAILLGKLLLEQNQTDICIVGGADAPLGQWSTFGFNKLRQVEINTEIGQTGVPFSSEHKGFVMAEGAGVLIMEREEDAIARGATIYGKIEGISSNNEGSQMFHKDTSGNMMLSAMKQAVNNQVPDYVNSQALGLHVNDQIECFVHQHLFGESVPISSIKGSIGHSFGAMGVIQVISALISMEYNFIPPTLFTKGTGFESLPIVYETIYQPVNRVAVTSHGLGGNNTCILINKF</sequence>
<comment type="similarity">
    <text evidence="1 3">Belongs to the thiolase-like superfamily. Beta-ketoacyl-ACP synthases family.</text>
</comment>
<dbReference type="InterPro" id="IPR000794">
    <property type="entry name" value="Beta-ketoacyl_synthase"/>
</dbReference>
<comment type="caution">
    <text evidence="6">The sequence shown here is derived from an EMBL/GenBank/DDBJ whole genome shotgun (WGS) entry which is preliminary data.</text>
</comment>
<dbReference type="SMART" id="SM00825">
    <property type="entry name" value="PKS_KS"/>
    <property type="match status" value="1"/>
</dbReference>
<dbReference type="EMBL" id="BORJ01000005">
    <property type="protein sequence ID" value="GIN96497.1"/>
    <property type="molecule type" value="Genomic_DNA"/>
</dbReference>
<evidence type="ECO:0000313" key="7">
    <source>
        <dbReference type="Proteomes" id="UP000287296"/>
    </source>
</evidence>
<dbReference type="PANTHER" id="PTHR11712:SF336">
    <property type="entry name" value="3-OXOACYL-[ACYL-CARRIER-PROTEIN] SYNTHASE, MITOCHONDRIAL"/>
    <property type="match status" value="1"/>
</dbReference>
<dbReference type="GO" id="GO:0006633">
    <property type="term" value="P:fatty acid biosynthetic process"/>
    <property type="evidence" value="ECO:0007669"/>
    <property type="project" value="InterPro"/>
</dbReference>
<dbReference type="SUPFAM" id="SSF53901">
    <property type="entry name" value="Thiolase-like"/>
    <property type="match status" value="2"/>
</dbReference>
<dbReference type="GO" id="GO:0004315">
    <property type="term" value="F:3-oxoacyl-[acyl-carrier-protein] synthase activity"/>
    <property type="evidence" value="ECO:0007669"/>
    <property type="project" value="InterPro"/>
</dbReference>
<evidence type="ECO:0000256" key="1">
    <source>
        <dbReference type="ARBA" id="ARBA00008467"/>
    </source>
</evidence>
<dbReference type="InterPro" id="IPR020841">
    <property type="entry name" value="PKS_Beta-ketoAc_synthase_dom"/>
</dbReference>
<evidence type="ECO:0000256" key="2">
    <source>
        <dbReference type="ARBA" id="ARBA00022679"/>
    </source>
</evidence>
<dbReference type="InterPro" id="IPR014030">
    <property type="entry name" value="Ketoacyl_synth_N"/>
</dbReference>
<dbReference type="OrthoDB" id="2773909at2"/>
<gene>
    <name evidence="5" type="primary">fabF_1</name>
    <name evidence="6" type="ORF">D5F11_000030</name>
    <name evidence="5" type="ORF">J6TS1_23670</name>
</gene>
<organism evidence="6 7">
    <name type="scientific">Siminovitchia terrae</name>
    <name type="common">Bacillus terrae</name>
    <dbReference type="NCBI Taxonomy" id="1914933"/>
    <lineage>
        <taxon>Bacteria</taxon>
        <taxon>Bacillati</taxon>
        <taxon>Bacillota</taxon>
        <taxon>Bacilli</taxon>
        <taxon>Bacillales</taxon>
        <taxon>Bacillaceae</taxon>
        <taxon>Siminovitchia</taxon>
    </lineage>
</organism>
<dbReference type="Proteomes" id="UP000680670">
    <property type="component" value="Unassembled WGS sequence"/>
</dbReference>
<keyword evidence="8" id="KW-1185">Reference proteome</keyword>
<dbReference type="PROSITE" id="PS52004">
    <property type="entry name" value="KS3_2"/>
    <property type="match status" value="1"/>
</dbReference>
<keyword evidence="2 3" id="KW-0808">Transferase</keyword>
<dbReference type="Proteomes" id="UP000287296">
    <property type="component" value="Unassembled WGS sequence"/>
</dbReference>
<dbReference type="InterPro" id="IPR018201">
    <property type="entry name" value="Ketoacyl_synth_AS"/>
</dbReference>
<evidence type="ECO:0000313" key="8">
    <source>
        <dbReference type="Proteomes" id="UP000680670"/>
    </source>
</evidence>
<proteinExistence type="inferred from homology"/>
<dbReference type="PANTHER" id="PTHR11712">
    <property type="entry name" value="POLYKETIDE SYNTHASE-RELATED"/>
    <property type="match status" value="1"/>
</dbReference>
<reference evidence="6 7" key="1">
    <citation type="submission" date="2018-12" db="EMBL/GenBank/DDBJ databases">
        <authorList>
            <person name="Sun L."/>
            <person name="Chen Z."/>
        </authorList>
    </citation>
    <scope>NUCLEOTIDE SEQUENCE [LARGE SCALE GENOMIC DNA]</scope>
    <source>
        <strain evidence="6 7">LMG 29736</strain>
    </source>
</reference>
<dbReference type="RefSeq" id="WP_120115097.1">
    <property type="nucleotide sequence ID" value="NZ_BORI01000002.1"/>
</dbReference>
<dbReference type="Pfam" id="PF00109">
    <property type="entry name" value="ketoacyl-synt"/>
    <property type="match status" value="1"/>
</dbReference>
<dbReference type="Gene3D" id="3.40.47.10">
    <property type="match status" value="1"/>
</dbReference>
<evidence type="ECO:0000313" key="6">
    <source>
        <dbReference type="EMBL" id="RST61316.1"/>
    </source>
</evidence>
<dbReference type="InterPro" id="IPR016039">
    <property type="entry name" value="Thiolase-like"/>
</dbReference>
<dbReference type="EMBL" id="QYTW02000001">
    <property type="protein sequence ID" value="RST61316.1"/>
    <property type="molecule type" value="Genomic_DNA"/>
</dbReference>
<evidence type="ECO:0000256" key="3">
    <source>
        <dbReference type="RuleBase" id="RU003694"/>
    </source>
</evidence>
<dbReference type="AlphaFoldDB" id="A0A429XCX4"/>